<name>A0A218ZA54_9HELO</name>
<evidence type="ECO:0000313" key="4">
    <source>
        <dbReference type="EMBL" id="OWP04868.1"/>
    </source>
</evidence>
<dbReference type="STRING" id="503106.A0A218ZA54"/>
<evidence type="ECO:0000259" key="3">
    <source>
        <dbReference type="Pfam" id="PF00462"/>
    </source>
</evidence>
<protein>
    <recommendedName>
        <fullName evidence="3">Glutaredoxin domain-containing protein</fullName>
    </recommendedName>
</protein>
<dbReference type="GO" id="GO:0034599">
    <property type="term" value="P:cellular response to oxidative stress"/>
    <property type="evidence" value="ECO:0007669"/>
    <property type="project" value="TreeGrafter"/>
</dbReference>
<accession>A0A218ZA54</accession>
<dbReference type="InterPro" id="IPR036249">
    <property type="entry name" value="Thioredoxin-like_sf"/>
</dbReference>
<evidence type="ECO:0000256" key="1">
    <source>
        <dbReference type="SAM" id="MobiDB-lite"/>
    </source>
</evidence>
<feature type="transmembrane region" description="Helical" evidence="2">
    <location>
        <begin position="7"/>
        <end position="24"/>
    </location>
</feature>
<dbReference type="PROSITE" id="PS51354">
    <property type="entry name" value="GLUTAREDOXIN_2"/>
    <property type="match status" value="1"/>
</dbReference>
<keyword evidence="2" id="KW-1133">Transmembrane helix</keyword>
<dbReference type="GO" id="GO:0005796">
    <property type="term" value="C:Golgi lumen"/>
    <property type="evidence" value="ECO:0007669"/>
    <property type="project" value="TreeGrafter"/>
</dbReference>
<dbReference type="InterPro" id="IPR014025">
    <property type="entry name" value="Glutaredoxin_subgr"/>
</dbReference>
<keyword evidence="2" id="KW-0472">Membrane</keyword>
<dbReference type="EMBL" id="MZNU01000091">
    <property type="protein sequence ID" value="OWP04868.1"/>
    <property type="molecule type" value="Genomic_DNA"/>
</dbReference>
<feature type="region of interest" description="Disordered" evidence="1">
    <location>
        <begin position="50"/>
        <end position="71"/>
    </location>
</feature>
<dbReference type="CDD" id="cd03419">
    <property type="entry name" value="GRX_GRXh_1_2_like"/>
    <property type="match status" value="1"/>
</dbReference>
<gene>
    <name evidence="4" type="ORF">B2J93_4194</name>
</gene>
<dbReference type="GO" id="GO:0005801">
    <property type="term" value="C:cis-Golgi network"/>
    <property type="evidence" value="ECO:0007669"/>
    <property type="project" value="TreeGrafter"/>
</dbReference>
<dbReference type="Proteomes" id="UP000242519">
    <property type="component" value="Unassembled WGS sequence"/>
</dbReference>
<dbReference type="AlphaFoldDB" id="A0A218ZA54"/>
<evidence type="ECO:0000256" key="2">
    <source>
        <dbReference type="SAM" id="Phobius"/>
    </source>
</evidence>
<keyword evidence="5" id="KW-1185">Reference proteome</keyword>
<feature type="compositionally biased region" description="Gly residues" evidence="1">
    <location>
        <begin position="55"/>
        <end position="70"/>
    </location>
</feature>
<feature type="region of interest" description="Disordered" evidence="1">
    <location>
        <begin position="119"/>
        <end position="146"/>
    </location>
</feature>
<keyword evidence="2" id="KW-0812">Transmembrane</keyword>
<feature type="domain" description="Glutaredoxin" evidence="3">
    <location>
        <begin position="162"/>
        <end position="224"/>
    </location>
</feature>
<dbReference type="GO" id="GO:0000324">
    <property type="term" value="C:fungal-type vacuole"/>
    <property type="evidence" value="ECO:0007669"/>
    <property type="project" value="TreeGrafter"/>
</dbReference>
<dbReference type="Pfam" id="PF00462">
    <property type="entry name" value="Glutaredoxin"/>
    <property type="match status" value="1"/>
</dbReference>
<dbReference type="InParanoid" id="A0A218ZA54"/>
<dbReference type="PRINTS" id="PR00160">
    <property type="entry name" value="GLUTAREDOXIN"/>
</dbReference>
<sequence>MPSMRRVKVFGVFIVLLVITMLFYTSSQRQEGDIDGQHAGDFYSKTKSALERTPVGGGASTAGKGKGAGTGSKEYEEVLKAMAEQLKVAAQVAKDNANAKAPKPDPPSKVVGIGSAADGAEKNAVGRKKSGPSEAQVPLKEKSKDDENVEAEFNSILKKSAIIIFSKSYCPHSARAKGILLEKYIIDPKPYVVELDLHELGLELQAKLADLTGRNTVPNVLINGITIGGGDEVAALDSSRTLIEKIMTLGGKKIVEAKLRPIEDTKEKPTEAVRDAARGLR</sequence>
<evidence type="ECO:0000313" key="5">
    <source>
        <dbReference type="Proteomes" id="UP000242519"/>
    </source>
</evidence>
<dbReference type="Gene3D" id="3.40.30.10">
    <property type="entry name" value="Glutaredoxin"/>
    <property type="match status" value="1"/>
</dbReference>
<organism evidence="4 5">
    <name type="scientific">Diplocarpon coronariae</name>
    <dbReference type="NCBI Taxonomy" id="2795749"/>
    <lineage>
        <taxon>Eukaryota</taxon>
        <taxon>Fungi</taxon>
        <taxon>Dikarya</taxon>
        <taxon>Ascomycota</taxon>
        <taxon>Pezizomycotina</taxon>
        <taxon>Leotiomycetes</taxon>
        <taxon>Helotiales</taxon>
        <taxon>Drepanopezizaceae</taxon>
        <taxon>Diplocarpon</taxon>
    </lineage>
</organism>
<feature type="region of interest" description="Disordered" evidence="1">
    <location>
        <begin position="95"/>
        <end position="114"/>
    </location>
</feature>
<dbReference type="GO" id="GO:0015038">
    <property type="term" value="F:glutathione disulfide oxidoreductase activity"/>
    <property type="evidence" value="ECO:0007669"/>
    <property type="project" value="TreeGrafter"/>
</dbReference>
<proteinExistence type="predicted"/>
<dbReference type="SUPFAM" id="SSF52833">
    <property type="entry name" value="Thioredoxin-like"/>
    <property type="match status" value="1"/>
</dbReference>
<reference evidence="4 5" key="1">
    <citation type="submission" date="2017-04" db="EMBL/GenBank/DDBJ databases">
        <title>Draft genome sequence of Marssonina coronaria NL1: causal agent of apple blotch.</title>
        <authorList>
            <person name="Cheng Q."/>
        </authorList>
    </citation>
    <scope>NUCLEOTIDE SEQUENCE [LARGE SCALE GENOMIC DNA]</scope>
    <source>
        <strain evidence="4 5">NL1</strain>
    </source>
</reference>
<dbReference type="OrthoDB" id="423313at2759"/>
<dbReference type="InterPro" id="IPR002109">
    <property type="entry name" value="Glutaredoxin"/>
</dbReference>
<dbReference type="PANTHER" id="PTHR45694:SF5">
    <property type="entry name" value="GLUTAREDOXIN 2"/>
    <property type="match status" value="1"/>
</dbReference>
<comment type="caution">
    <text evidence="4">The sequence shown here is derived from an EMBL/GenBank/DDBJ whole genome shotgun (WGS) entry which is preliminary data.</text>
</comment>
<dbReference type="PANTHER" id="PTHR45694">
    <property type="entry name" value="GLUTAREDOXIN 2"/>
    <property type="match status" value="1"/>
</dbReference>